<dbReference type="PANTHER" id="PTHR11409">
    <property type="entry name" value="ADENOSINE DEAMINASE"/>
    <property type="match status" value="1"/>
</dbReference>
<organism evidence="9 10">
    <name type="scientific">Natronoglycomyces albus</name>
    <dbReference type="NCBI Taxonomy" id="2811108"/>
    <lineage>
        <taxon>Bacteria</taxon>
        <taxon>Bacillati</taxon>
        <taxon>Actinomycetota</taxon>
        <taxon>Actinomycetes</taxon>
        <taxon>Glycomycetales</taxon>
        <taxon>Glycomycetaceae</taxon>
        <taxon>Natronoglycomyces</taxon>
    </lineage>
</organism>
<dbReference type="PANTHER" id="PTHR11409:SF43">
    <property type="entry name" value="ADENOSINE DEAMINASE"/>
    <property type="match status" value="1"/>
</dbReference>
<dbReference type="GO" id="GO:0005829">
    <property type="term" value="C:cytosol"/>
    <property type="evidence" value="ECO:0007669"/>
    <property type="project" value="TreeGrafter"/>
</dbReference>
<evidence type="ECO:0000256" key="7">
    <source>
        <dbReference type="ARBA" id="ARBA00023080"/>
    </source>
</evidence>
<dbReference type="InterPro" id="IPR006330">
    <property type="entry name" value="Ado/ade_deaminase"/>
</dbReference>
<feature type="domain" description="Adenosine deaminase" evidence="8">
    <location>
        <begin position="14"/>
        <end position="348"/>
    </location>
</feature>
<dbReference type="InterPro" id="IPR032466">
    <property type="entry name" value="Metal_Hydrolase"/>
</dbReference>
<evidence type="ECO:0000256" key="5">
    <source>
        <dbReference type="ARBA" id="ARBA00022801"/>
    </source>
</evidence>
<dbReference type="RefSeq" id="WP_213171851.1">
    <property type="nucleotide sequence ID" value="NZ_CP070496.1"/>
</dbReference>
<evidence type="ECO:0000256" key="1">
    <source>
        <dbReference type="ARBA" id="ARBA00001947"/>
    </source>
</evidence>
<dbReference type="Proteomes" id="UP000662939">
    <property type="component" value="Chromosome"/>
</dbReference>
<proteinExistence type="inferred from homology"/>
<keyword evidence="7" id="KW-0546">Nucleotide metabolism</keyword>
<dbReference type="GO" id="GO:0046872">
    <property type="term" value="F:metal ion binding"/>
    <property type="evidence" value="ECO:0007669"/>
    <property type="project" value="UniProtKB-KW"/>
</dbReference>
<dbReference type="GO" id="GO:0043103">
    <property type="term" value="P:hypoxanthine salvage"/>
    <property type="evidence" value="ECO:0007669"/>
    <property type="project" value="TreeGrafter"/>
</dbReference>
<dbReference type="GO" id="GO:0046103">
    <property type="term" value="P:inosine biosynthetic process"/>
    <property type="evidence" value="ECO:0007669"/>
    <property type="project" value="TreeGrafter"/>
</dbReference>
<keyword evidence="10" id="KW-1185">Reference proteome</keyword>
<name>A0A895XR48_9ACTN</name>
<dbReference type="GO" id="GO:0006154">
    <property type="term" value="P:adenosine catabolic process"/>
    <property type="evidence" value="ECO:0007669"/>
    <property type="project" value="TreeGrafter"/>
</dbReference>
<reference evidence="9" key="1">
    <citation type="submission" date="2021-02" db="EMBL/GenBank/DDBJ databases">
        <title>Natronoglycomyces albus gen. nov., sp. nov, a haloalkaliphilic actinobacterium from a soda solonchak soil.</title>
        <authorList>
            <person name="Sorokin D.Y."/>
            <person name="Khijniak T.V."/>
            <person name="Zakharycheva A.P."/>
            <person name="Boueva O.V."/>
            <person name="Ariskina E.V."/>
            <person name="Hahnke R.L."/>
            <person name="Bunk B."/>
            <person name="Sproer C."/>
            <person name="Schumann P."/>
            <person name="Evtushenko L.I."/>
            <person name="Kublanov I.V."/>
        </authorList>
    </citation>
    <scope>NUCLEOTIDE SEQUENCE</scope>
    <source>
        <strain evidence="9">DSM 106290</strain>
    </source>
</reference>
<dbReference type="InterPro" id="IPR001365">
    <property type="entry name" value="A_deaminase_dom"/>
</dbReference>
<dbReference type="SUPFAM" id="SSF51556">
    <property type="entry name" value="Metallo-dependent hydrolases"/>
    <property type="match status" value="1"/>
</dbReference>
<dbReference type="FunFam" id="3.20.20.140:FF:000020">
    <property type="entry name" value="Adenosine deaminase"/>
    <property type="match status" value="1"/>
</dbReference>
<dbReference type="NCBIfam" id="NF006847">
    <property type="entry name" value="PRK09358.1-2"/>
    <property type="match status" value="1"/>
</dbReference>
<evidence type="ECO:0000313" key="9">
    <source>
        <dbReference type="EMBL" id="QSB05839.1"/>
    </source>
</evidence>
<keyword evidence="4" id="KW-0479">Metal-binding</keyword>
<dbReference type="NCBIfam" id="TIGR01430">
    <property type="entry name" value="aden_deam"/>
    <property type="match status" value="1"/>
</dbReference>
<dbReference type="Gene3D" id="3.20.20.140">
    <property type="entry name" value="Metal-dependent hydrolases"/>
    <property type="match status" value="1"/>
</dbReference>
<evidence type="ECO:0000256" key="3">
    <source>
        <dbReference type="ARBA" id="ARBA00012784"/>
    </source>
</evidence>
<dbReference type="EMBL" id="CP070496">
    <property type="protein sequence ID" value="QSB05839.1"/>
    <property type="molecule type" value="Genomic_DNA"/>
</dbReference>
<dbReference type="GO" id="GO:0009117">
    <property type="term" value="P:nucleotide metabolic process"/>
    <property type="evidence" value="ECO:0007669"/>
    <property type="project" value="UniProtKB-KW"/>
</dbReference>
<comment type="similarity">
    <text evidence="2">Belongs to the metallo-dependent hydrolases superfamily. Adenosine and AMP deaminases family.</text>
</comment>
<gene>
    <name evidence="9" type="ORF">JQS30_02620</name>
</gene>
<dbReference type="Pfam" id="PF00962">
    <property type="entry name" value="A_deaminase"/>
    <property type="match status" value="1"/>
</dbReference>
<dbReference type="GO" id="GO:0004000">
    <property type="term" value="F:adenosine deaminase activity"/>
    <property type="evidence" value="ECO:0007669"/>
    <property type="project" value="UniProtKB-ARBA"/>
</dbReference>
<keyword evidence="5 9" id="KW-0378">Hydrolase</keyword>
<keyword evidence="6" id="KW-0862">Zinc</keyword>
<dbReference type="KEGG" id="nav:JQS30_02620"/>
<comment type="cofactor">
    <cofactor evidence="1">
        <name>Zn(2+)</name>
        <dbReference type="ChEBI" id="CHEBI:29105"/>
    </cofactor>
</comment>
<accession>A0A895XR48</accession>
<dbReference type="AlphaFoldDB" id="A0A895XR48"/>
<evidence type="ECO:0000256" key="6">
    <source>
        <dbReference type="ARBA" id="ARBA00022833"/>
    </source>
</evidence>
<protein>
    <recommendedName>
        <fullName evidence="3">adenosine deaminase</fullName>
        <ecNumber evidence="3">3.5.4.4</ecNumber>
    </recommendedName>
</protein>
<evidence type="ECO:0000259" key="8">
    <source>
        <dbReference type="Pfam" id="PF00962"/>
    </source>
</evidence>
<evidence type="ECO:0000313" key="10">
    <source>
        <dbReference type="Proteomes" id="UP000662939"/>
    </source>
</evidence>
<evidence type="ECO:0000256" key="4">
    <source>
        <dbReference type="ARBA" id="ARBA00022723"/>
    </source>
</evidence>
<dbReference type="EC" id="3.5.4.4" evidence="3"/>
<evidence type="ECO:0000256" key="2">
    <source>
        <dbReference type="ARBA" id="ARBA00006676"/>
    </source>
</evidence>
<sequence length="354" mass="38585">MSNSLSQADVRKLPKVLLHDHLDGGLRPQTIIELAEAIGHQLPESDAKSLGRWFAESADSGSLERYLMTFSETTAVMQNPEGLHRVASECAQDLAADGVVYAEVRYAPEQHQTKGLSLEEVVETVQEGFEHGTKLAAQQGQTIRIGVLIDAMRQADRSMELAKLAVRYRDKGVVGFDIAGPEIGFPASKHKATFEYLKKENLPFTIHAGEAVGVESMWDALQFCGANRLGHGVRLIDDIKGDQLSTFAQYVRDFGVALETCPSSNLQTGAADSIATHPAGKLYELGFRITINTDNRLMSSTSVSKEFALMSEAFGWGVGDVHAMTLNAAAASFLHHDERNALIKDVINPGYERA</sequence>